<name>A0ABQ6G9T0_9BACL</name>
<protein>
    <submittedName>
        <fullName evidence="1">Uncharacterized protein</fullName>
    </submittedName>
</protein>
<evidence type="ECO:0000313" key="2">
    <source>
        <dbReference type="Proteomes" id="UP001157114"/>
    </source>
</evidence>
<reference evidence="1 2" key="1">
    <citation type="submission" date="2023-03" db="EMBL/GenBank/DDBJ databases">
        <title>Draft genome sequence of the bacteria which degrade cell wall of Tricholomamatutake.</title>
        <authorList>
            <person name="Konishi Y."/>
            <person name="Fukuta Y."/>
            <person name="Shirasaka N."/>
        </authorList>
    </citation>
    <scope>NUCLEOTIDE SEQUENCE [LARGE SCALE GENOMIC DNA]</scope>
    <source>
        <strain evidence="2">mu1</strain>
    </source>
</reference>
<dbReference type="RefSeq" id="WP_284238469.1">
    <property type="nucleotide sequence ID" value="NZ_BSSQ01000008.1"/>
</dbReference>
<organism evidence="1 2">
    <name type="scientific">Paenibacillus glycanilyticus</name>
    <dbReference type="NCBI Taxonomy" id="126569"/>
    <lineage>
        <taxon>Bacteria</taxon>
        <taxon>Bacillati</taxon>
        <taxon>Bacillota</taxon>
        <taxon>Bacilli</taxon>
        <taxon>Bacillales</taxon>
        <taxon>Paenibacillaceae</taxon>
        <taxon>Paenibacillus</taxon>
    </lineage>
</organism>
<gene>
    <name evidence="1" type="ORF">MU1_20640</name>
</gene>
<proteinExistence type="predicted"/>
<sequence>MKRLPMKRPTDHYDARLFKIDEQLCALLEERREMSNQNPGYPPFNSIESWAERYRLYPDFLKTVFSVLMNEEAYLPVVEPSGFRKYVPILSFVELDNQIYTLSGIKQYDNASIVNLSIHGDYREREEELSRKHLHLELELGEGYDSYIDQGTSSGANAAYAFVVTPALPDDLSGMALAFREYERPLRKQPTGKEIIFSDL</sequence>
<keyword evidence="2" id="KW-1185">Reference proteome</keyword>
<evidence type="ECO:0000313" key="1">
    <source>
        <dbReference type="EMBL" id="GLX67719.1"/>
    </source>
</evidence>
<accession>A0ABQ6G9T0</accession>
<dbReference type="EMBL" id="BSSQ01000008">
    <property type="protein sequence ID" value="GLX67719.1"/>
    <property type="molecule type" value="Genomic_DNA"/>
</dbReference>
<dbReference type="Proteomes" id="UP001157114">
    <property type="component" value="Unassembled WGS sequence"/>
</dbReference>
<comment type="caution">
    <text evidence="1">The sequence shown here is derived from an EMBL/GenBank/DDBJ whole genome shotgun (WGS) entry which is preliminary data.</text>
</comment>